<feature type="domain" description="Prion-inhibition and propagation HeLo" evidence="2">
    <location>
        <begin position="16"/>
        <end position="69"/>
    </location>
</feature>
<evidence type="ECO:0000259" key="2">
    <source>
        <dbReference type="Pfam" id="PF14479"/>
    </source>
</evidence>
<gene>
    <name evidence="3" type="ORF">EK21DRAFT_67058</name>
</gene>
<dbReference type="Proteomes" id="UP000799777">
    <property type="component" value="Unassembled WGS sequence"/>
</dbReference>
<feature type="region of interest" description="Disordered" evidence="1">
    <location>
        <begin position="1"/>
        <end position="22"/>
    </location>
</feature>
<dbReference type="InterPro" id="IPR029498">
    <property type="entry name" value="HeLo_dom"/>
</dbReference>
<evidence type="ECO:0000313" key="4">
    <source>
        <dbReference type="Proteomes" id="UP000799777"/>
    </source>
</evidence>
<evidence type="ECO:0000256" key="1">
    <source>
        <dbReference type="SAM" id="MobiDB-lite"/>
    </source>
</evidence>
<comment type="caution">
    <text evidence="3">The sequence shown here is derived from an EMBL/GenBank/DDBJ whole genome shotgun (WGS) entry which is preliminary data.</text>
</comment>
<proteinExistence type="predicted"/>
<name>A0A9P4LNC9_9PLEO</name>
<protein>
    <recommendedName>
        <fullName evidence="2">Prion-inhibition and propagation HeLo domain-containing protein</fullName>
    </recommendedName>
</protein>
<evidence type="ECO:0000313" key="3">
    <source>
        <dbReference type="EMBL" id="KAF2029789.1"/>
    </source>
</evidence>
<keyword evidence="4" id="KW-1185">Reference proteome</keyword>
<sequence length="85" mass="9779">MWSIAASEREVGVAQGQARQEADRRCHGSGQVKWVLYEDKYFKKLTENLIDLVSALPEVFPTVKQEQLKPAKSKFLELAWRAYLP</sequence>
<dbReference type="OrthoDB" id="20872at2759"/>
<dbReference type="EMBL" id="ML978197">
    <property type="protein sequence ID" value="KAF2029789.1"/>
    <property type="molecule type" value="Genomic_DNA"/>
</dbReference>
<reference evidence="3" key="1">
    <citation type="journal article" date="2020" name="Stud. Mycol.">
        <title>101 Dothideomycetes genomes: a test case for predicting lifestyles and emergence of pathogens.</title>
        <authorList>
            <person name="Haridas S."/>
            <person name="Albert R."/>
            <person name="Binder M."/>
            <person name="Bloem J."/>
            <person name="Labutti K."/>
            <person name="Salamov A."/>
            <person name="Andreopoulos B."/>
            <person name="Baker S."/>
            <person name="Barry K."/>
            <person name="Bills G."/>
            <person name="Bluhm B."/>
            <person name="Cannon C."/>
            <person name="Castanera R."/>
            <person name="Culley D."/>
            <person name="Daum C."/>
            <person name="Ezra D."/>
            <person name="Gonzalez J."/>
            <person name="Henrissat B."/>
            <person name="Kuo A."/>
            <person name="Liang C."/>
            <person name="Lipzen A."/>
            <person name="Lutzoni F."/>
            <person name="Magnuson J."/>
            <person name="Mondo S."/>
            <person name="Nolan M."/>
            <person name="Ohm R."/>
            <person name="Pangilinan J."/>
            <person name="Park H.-J."/>
            <person name="Ramirez L."/>
            <person name="Alfaro M."/>
            <person name="Sun H."/>
            <person name="Tritt A."/>
            <person name="Yoshinaga Y."/>
            <person name="Zwiers L.-H."/>
            <person name="Turgeon B."/>
            <person name="Goodwin S."/>
            <person name="Spatafora J."/>
            <person name="Crous P."/>
            <person name="Grigoriev I."/>
        </authorList>
    </citation>
    <scope>NUCLEOTIDE SEQUENCE</scope>
    <source>
        <strain evidence="3">CBS 110217</strain>
    </source>
</reference>
<dbReference type="Pfam" id="PF14479">
    <property type="entry name" value="HeLo"/>
    <property type="match status" value="1"/>
</dbReference>
<accession>A0A9P4LNC9</accession>
<organism evidence="3 4">
    <name type="scientific">Setomelanomma holmii</name>
    <dbReference type="NCBI Taxonomy" id="210430"/>
    <lineage>
        <taxon>Eukaryota</taxon>
        <taxon>Fungi</taxon>
        <taxon>Dikarya</taxon>
        <taxon>Ascomycota</taxon>
        <taxon>Pezizomycotina</taxon>
        <taxon>Dothideomycetes</taxon>
        <taxon>Pleosporomycetidae</taxon>
        <taxon>Pleosporales</taxon>
        <taxon>Pleosporineae</taxon>
        <taxon>Phaeosphaeriaceae</taxon>
        <taxon>Setomelanomma</taxon>
    </lineage>
</organism>
<dbReference type="AlphaFoldDB" id="A0A9P4LNC9"/>